<dbReference type="PANTHER" id="PTHR46390">
    <property type="entry name" value="MANNOSE-1-PHOSPHATE GUANYLYLTRANSFERASE"/>
    <property type="match status" value="1"/>
</dbReference>
<sequence length="212" mass="22850">MSDNGRESRSSDILPVIIAGGTGTRLWPLSRECLPKQFLRIVGHGTMLQNTLQRLEGMERALPAVIVCNEEHRFLAAGQSREIDAPVESIFLEPLPKGTAPAVALAACHALAKGEDPLLLVMPADHYIPQPAAFRKALEVARSAIEGSSQEDEPSPDAQGDARKSPLATFGVPPTRPDTNYGYIQVGPAIQQRARPSRRSSQALAKKTTSEP</sequence>
<feature type="domain" description="Nucleotidyl transferase" evidence="2">
    <location>
        <begin position="15"/>
        <end position="187"/>
    </location>
</feature>
<dbReference type="Proteomes" id="UP000604381">
    <property type="component" value="Unassembled WGS sequence"/>
</dbReference>
<dbReference type="GO" id="GO:0004475">
    <property type="term" value="F:mannose-1-phosphate guanylyltransferase (GTP) activity"/>
    <property type="evidence" value="ECO:0007669"/>
    <property type="project" value="TreeGrafter"/>
</dbReference>
<keyword evidence="3" id="KW-0808">Transferase</keyword>
<protein>
    <submittedName>
        <fullName evidence="3">NTP transferase domain-containing protein</fullName>
    </submittedName>
</protein>
<evidence type="ECO:0000259" key="2">
    <source>
        <dbReference type="Pfam" id="PF00483"/>
    </source>
</evidence>
<organism evidence="3 4">
    <name type="scientific">Candidatus Amphirhobacter heronislandensis</name>
    <dbReference type="NCBI Taxonomy" id="1732024"/>
    <lineage>
        <taxon>Bacteria</taxon>
        <taxon>Pseudomonadati</taxon>
        <taxon>Pseudomonadota</taxon>
        <taxon>Gammaproteobacteria</taxon>
        <taxon>Candidatus Tethybacterales</taxon>
        <taxon>Candidatus Tethybacteraceae</taxon>
        <taxon>Candidatus Amphirhobacter</taxon>
    </lineage>
</organism>
<evidence type="ECO:0000256" key="1">
    <source>
        <dbReference type="SAM" id="MobiDB-lite"/>
    </source>
</evidence>
<evidence type="ECO:0000313" key="4">
    <source>
        <dbReference type="Proteomes" id="UP000604381"/>
    </source>
</evidence>
<keyword evidence="4" id="KW-1185">Reference proteome</keyword>
<dbReference type="InterPro" id="IPR005835">
    <property type="entry name" value="NTP_transferase_dom"/>
</dbReference>
<dbReference type="EMBL" id="JADHEI010000025">
    <property type="protein sequence ID" value="MBF2734722.1"/>
    <property type="molecule type" value="Genomic_DNA"/>
</dbReference>
<gene>
    <name evidence="3" type="ORF">ISN26_01275</name>
</gene>
<dbReference type="SUPFAM" id="SSF53448">
    <property type="entry name" value="Nucleotide-diphospho-sugar transferases"/>
    <property type="match status" value="1"/>
</dbReference>
<dbReference type="PANTHER" id="PTHR46390:SF1">
    <property type="entry name" value="MANNOSE-1-PHOSPHATE GUANYLYLTRANSFERASE"/>
    <property type="match status" value="1"/>
</dbReference>
<dbReference type="InterPro" id="IPR029044">
    <property type="entry name" value="Nucleotide-diphossugar_trans"/>
</dbReference>
<dbReference type="Gene3D" id="3.90.550.10">
    <property type="entry name" value="Spore Coat Polysaccharide Biosynthesis Protein SpsA, Chain A"/>
    <property type="match status" value="1"/>
</dbReference>
<dbReference type="Pfam" id="PF00483">
    <property type="entry name" value="NTP_transferase"/>
    <property type="match status" value="1"/>
</dbReference>
<dbReference type="GO" id="GO:0009298">
    <property type="term" value="P:GDP-mannose biosynthetic process"/>
    <property type="evidence" value="ECO:0007669"/>
    <property type="project" value="TreeGrafter"/>
</dbReference>
<accession>A0A930XW52</accession>
<feature type="region of interest" description="Disordered" evidence="1">
    <location>
        <begin position="144"/>
        <end position="212"/>
    </location>
</feature>
<dbReference type="AlphaFoldDB" id="A0A930XW52"/>
<dbReference type="InterPro" id="IPR051161">
    <property type="entry name" value="Mannose-6P_isomerase_type2"/>
</dbReference>
<comment type="caution">
    <text evidence="3">The sequence shown here is derived from an EMBL/GenBank/DDBJ whole genome shotgun (WGS) entry which is preliminary data.</text>
</comment>
<reference evidence="3" key="1">
    <citation type="submission" date="2020-10" db="EMBL/GenBank/DDBJ databases">
        <title>An improved Amphimedon queenslandica hologenome assembly reveals how three proteobacterial symbionts can extend the metabolic phenotypic of their marine sponge host.</title>
        <authorList>
            <person name="Degnan B."/>
            <person name="Degnan S."/>
            <person name="Xiang X."/>
        </authorList>
    </citation>
    <scope>NUCLEOTIDE SEQUENCE</scope>
    <source>
        <strain evidence="3">AqS2</strain>
    </source>
</reference>
<feature type="compositionally biased region" description="Low complexity" evidence="1">
    <location>
        <begin position="188"/>
        <end position="203"/>
    </location>
</feature>
<evidence type="ECO:0000313" key="3">
    <source>
        <dbReference type="EMBL" id="MBF2734722.1"/>
    </source>
</evidence>
<name>A0A930XW52_9GAMM</name>
<feature type="non-terminal residue" evidence="3">
    <location>
        <position position="212"/>
    </location>
</feature>
<proteinExistence type="predicted"/>